<dbReference type="SUPFAM" id="SSF56529">
    <property type="entry name" value="FAH"/>
    <property type="match status" value="1"/>
</dbReference>
<evidence type="ECO:0000256" key="1">
    <source>
        <dbReference type="ARBA" id="ARBA00022723"/>
    </source>
</evidence>
<feature type="domain" description="Fumarylacetoacetase-like C-terminal" evidence="3">
    <location>
        <begin position="105"/>
        <end position="320"/>
    </location>
</feature>
<dbReference type="Pfam" id="PF01557">
    <property type="entry name" value="FAA_hydrolase"/>
    <property type="match status" value="1"/>
</dbReference>
<dbReference type="RefSeq" id="WP_184728000.1">
    <property type="nucleotide sequence ID" value="NZ_JACHIW010000001.1"/>
</dbReference>
<gene>
    <name evidence="4" type="ORF">BJ970_004502</name>
</gene>
<feature type="region of interest" description="Disordered" evidence="2">
    <location>
        <begin position="1"/>
        <end position="26"/>
    </location>
</feature>
<dbReference type="AlphaFoldDB" id="A0A840QE72"/>
<keyword evidence="1" id="KW-0479">Metal-binding</keyword>
<dbReference type="InterPro" id="IPR011234">
    <property type="entry name" value="Fumarylacetoacetase-like_C"/>
</dbReference>
<protein>
    <submittedName>
        <fullName evidence="4">2-keto-4-pentenoate hydratase/2-oxohepta-3-ene-1,7-dioic acid hydratase in catechol pathway</fullName>
    </submittedName>
</protein>
<dbReference type="Proteomes" id="UP000584374">
    <property type="component" value="Unassembled WGS sequence"/>
</dbReference>
<evidence type="ECO:0000256" key="2">
    <source>
        <dbReference type="SAM" id="MobiDB-lite"/>
    </source>
</evidence>
<dbReference type="GO" id="GO:0046872">
    <property type="term" value="F:metal ion binding"/>
    <property type="evidence" value="ECO:0007669"/>
    <property type="project" value="UniProtKB-KW"/>
</dbReference>
<dbReference type="PANTHER" id="PTHR11820">
    <property type="entry name" value="ACYLPYRUVASE"/>
    <property type="match status" value="1"/>
</dbReference>
<dbReference type="Gene3D" id="3.90.850.10">
    <property type="entry name" value="Fumarylacetoacetase-like, C-terminal domain"/>
    <property type="match status" value="1"/>
</dbReference>
<evidence type="ECO:0000259" key="3">
    <source>
        <dbReference type="Pfam" id="PF01557"/>
    </source>
</evidence>
<sequence>MRTTAAGPTSGPGQSGHAPDDAGAAHTWRGSTWSLASVDHADGGAPRAVALCGDSLVEIPGLDGADVTEVIARWPEFAPLLRSFDPAGGQTTTGTLRAPLRAPGKLVCAGANYRGHLTEMGIAEVPGGIEPYFFLLPSTSITGPDEQVRIPPEEQARVDWEAELAVVIGTPGRDIPEADALAHVAGYTIMNDVSARGLHRRANPLAPPFTFDWLASKGRDTFSPLGPGITPAWLVPDPQNLHIRLWRNGKLEQDGYTADMLFPVARLIAAASEIMCLEAGDVLATGTPAGVGVAHGAALVDGDDLRVEITDLGTLRNPVRVAHPALHA</sequence>
<dbReference type="EMBL" id="JACHIW010000001">
    <property type="protein sequence ID" value="MBB5156968.1"/>
    <property type="molecule type" value="Genomic_DNA"/>
</dbReference>
<reference evidence="4 5" key="1">
    <citation type="submission" date="2020-08" db="EMBL/GenBank/DDBJ databases">
        <title>Sequencing the genomes of 1000 actinobacteria strains.</title>
        <authorList>
            <person name="Klenk H.-P."/>
        </authorList>
    </citation>
    <scope>NUCLEOTIDE SEQUENCE [LARGE SCALE GENOMIC DNA]</scope>
    <source>
        <strain evidence="4 5">DSM 45584</strain>
    </source>
</reference>
<keyword evidence="5" id="KW-1185">Reference proteome</keyword>
<organism evidence="4 5">
    <name type="scientific">Saccharopolyspora phatthalungensis</name>
    <dbReference type="NCBI Taxonomy" id="664693"/>
    <lineage>
        <taxon>Bacteria</taxon>
        <taxon>Bacillati</taxon>
        <taxon>Actinomycetota</taxon>
        <taxon>Actinomycetes</taxon>
        <taxon>Pseudonocardiales</taxon>
        <taxon>Pseudonocardiaceae</taxon>
        <taxon>Saccharopolyspora</taxon>
    </lineage>
</organism>
<evidence type="ECO:0000313" key="4">
    <source>
        <dbReference type="EMBL" id="MBB5156968.1"/>
    </source>
</evidence>
<proteinExistence type="predicted"/>
<comment type="caution">
    <text evidence="4">The sequence shown here is derived from an EMBL/GenBank/DDBJ whole genome shotgun (WGS) entry which is preliminary data.</text>
</comment>
<dbReference type="GO" id="GO:0003824">
    <property type="term" value="F:catalytic activity"/>
    <property type="evidence" value="ECO:0007669"/>
    <property type="project" value="InterPro"/>
</dbReference>
<accession>A0A840QE72</accession>
<name>A0A840QE72_9PSEU</name>
<dbReference type="InterPro" id="IPR036663">
    <property type="entry name" value="Fumarylacetoacetase_C_sf"/>
</dbReference>
<evidence type="ECO:0000313" key="5">
    <source>
        <dbReference type="Proteomes" id="UP000584374"/>
    </source>
</evidence>